<gene>
    <name evidence="4" type="ORF">SBAD_LOCUS4157</name>
</gene>
<dbReference type="WBParaSite" id="SBAD_0000433801-mRNA-1">
    <property type="protein sequence ID" value="SBAD_0000433801-mRNA-1"/>
    <property type="gene ID" value="SBAD_0000433801"/>
</dbReference>
<feature type="domain" description="Saposin B-type" evidence="3">
    <location>
        <begin position="158"/>
        <end position="239"/>
    </location>
</feature>
<keyword evidence="5" id="KW-1185">Reference proteome</keyword>
<dbReference type="EMBL" id="UZAM01008157">
    <property type="protein sequence ID" value="VDP03533.1"/>
    <property type="molecule type" value="Genomic_DNA"/>
</dbReference>
<dbReference type="SUPFAM" id="SSF47862">
    <property type="entry name" value="Saposin"/>
    <property type="match status" value="3"/>
</dbReference>
<dbReference type="Gene3D" id="1.10.225.10">
    <property type="entry name" value="Saposin-like"/>
    <property type="match status" value="2"/>
</dbReference>
<dbReference type="InterPro" id="IPR008138">
    <property type="entry name" value="SapB_2"/>
</dbReference>
<name>A0A183IKL1_9BILA</name>
<reference evidence="6" key="1">
    <citation type="submission" date="2016-06" db="UniProtKB">
        <authorList>
            <consortium name="WormBaseParasite"/>
        </authorList>
    </citation>
    <scope>IDENTIFICATION</scope>
</reference>
<evidence type="ECO:0000313" key="6">
    <source>
        <dbReference type="WBParaSite" id="SBAD_0000433801-mRNA-1"/>
    </source>
</evidence>
<evidence type="ECO:0000259" key="3">
    <source>
        <dbReference type="PROSITE" id="PS50015"/>
    </source>
</evidence>
<sequence>MSVSLPSLVMLPRGSFAASGTWCLDDDDEQQVKSYMLSNNRIPKKHVIQLLKNTQPAVTPSEQSLPTIPICDECKQIVQQIHDDLNDTKKLNRLKLLLKITCEYFLPQFKIERDPELACKTLKLCSSMESLDVPAHLYLNVLHSAQKMLQLSSDESSRNVICDECQFAINEFRTIVTDPAVQKQVAAELKKICMVVRTIQPECESAIDSYVPLIFDDISEYMKNPLSVCQSIKFCSTSSLWISQRLSFDGLGEQVALKLLELIVFRVRTFLSFKQPVPSTVEEIGRQTTAKSTPVGCLFCEFVLPAALQYLERNEKLLDMTSKTFITGCNALPEASKRACVDFMTIYLKPFLKMSYASIDADKLCHAMQMCTGAQSKFNIRHCNTAAQYVPVGLFQPLFRLQKATWCNVVVGTLRNVACLMSPLYSNKILSVNKRTGLDVSNMFLA</sequence>
<organism evidence="6">
    <name type="scientific">Soboliphyme baturini</name>
    <dbReference type="NCBI Taxonomy" id="241478"/>
    <lineage>
        <taxon>Eukaryota</taxon>
        <taxon>Metazoa</taxon>
        <taxon>Ecdysozoa</taxon>
        <taxon>Nematoda</taxon>
        <taxon>Enoplea</taxon>
        <taxon>Dorylaimia</taxon>
        <taxon>Dioctophymatida</taxon>
        <taxon>Dioctophymatoidea</taxon>
        <taxon>Soboliphymatidae</taxon>
        <taxon>Soboliphyme</taxon>
    </lineage>
</organism>
<feature type="domain" description="Saposin B-type" evidence="3">
    <location>
        <begin position="293"/>
        <end position="375"/>
    </location>
</feature>
<dbReference type="Proteomes" id="UP000270296">
    <property type="component" value="Unassembled WGS sequence"/>
</dbReference>
<evidence type="ECO:0000313" key="4">
    <source>
        <dbReference type="EMBL" id="VDP03533.1"/>
    </source>
</evidence>
<dbReference type="InterPro" id="IPR051428">
    <property type="entry name" value="Sphingo_Act-Surfact_Prot"/>
</dbReference>
<dbReference type="Pfam" id="PF03489">
    <property type="entry name" value="SapB_2"/>
    <property type="match status" value="1"/>
</dbReference>
<dbReference type="PANTHER" id="PTHR11480:SF3">
    <property type="entry name" value="BCDNA.GH08312"/>
    <property type="match status" value="1"/>
</dbReference>
<dbReference type="PROSITE" id="PS50015">
    <property type="entry name" value="SAP_B"/>
    <property type="match status" value="2"/>
</dbReference>
<evidence type="ECO:0000256" key="1">
    <source>
        <dbReference type="ARBA" id="ARBA00023157"/>
    </source>
</evidence>
<reference evidence="4 5" key="2">
    <citation type="submission" date="2018-11" db="EMBL/GenBank/DDBJ databases">
        <authorList>
            <consortium name="Pathogen Informatics"/>
        </authorList>
    </citation>
    <scope>NUCLEOTIDE SEQUENCE [LARGE SCALE GENOMIC DNA]</scope>
</reference>
<proteinExistence type="predicted"/>
<keyword evidence="1" id="KW-1015">Disulfide bond</keyword>
<accession>A0A183IKL1</accession>
<dbReference type="SMART" id="SM00741">
    <property type="entry name" value="SapB"/>
    <property type="match status" value="2"/>
</dbReference>
<keyword evidence="2" id="KW-0325">Glycoprotein</keyword>
<evidence type="ECO:0000256" key="2">
    <source>
        <dbReference type="ARBA" id="ARBA00023180"/>
    </source>
</evidence>
<dbReference type="OrthoDB" id="69496at2759"/>
<evidence type="ECO:0000313" key="5">
    <source>
        <dbReference type="Proteomes" id="UP000270296"/>
    </source>
</evidence>
<dbReference type="PANTHER" id="PTHR11480">
    <property type="entry name" value="SAPOSIN-RELATED"/>
    <property type="match status" value="1"/>
</dbReference>
<dbReference type="InterPro" id="IPR008139">
    <property type="entry name" value="SaposinB_dom"/>
</dbReference>
<dbReference type="InterPro" id="IPR011001">
    <property type="entry name" value="Saposin-like"/>
</dbReference>
<dbReference type="AlphaFoldDB" id="A0A183IKL1"/>
<protein>
    <submittedName>
        <fullName evidence="6">Saposin B-type domain-containing protein</fullName>
    </submittedName>
</protein>